<proteinExistence type="inferred from homology"/>
<protein>
    <submittedName>
        <fullName evidence="7">Septum site-determining protein</fullName>
    </submittedName>
</protein>
<feature type="modified residue" description="N6-(pyridoxal phosphate)lysine" evidence="5">
    <location>
        <position position="198"/>
    </location>
</feature>
<evidence type="ECO:0000256" key="3">
    <source>
        <dbReference type="ARBA" id="ARBA00022898"/>
    </source>
</evidence>
<reference evidence="7 8" key="1">
    <citation type="journal article" date="2015" name="Genome Announc.">
        <title>Genome Assemblies of Three Soil-Associated Devosia species: D. insulae, D. limi, and D. soli.</title>
        <authorList>
            <person name="Hassan Y.I."/>
            <person name="Lepp D."/>
            <person name="Zhou T."/>
        </authorList>
    </citation>
    <scope>NUCLEOTIDE SEQUENCE [LARGE SCALE GENOMIC DNA]</scope>
    <source>
        <strain evidence="7 8">DS-56</strain>
    </source>
</reference>
<dbReference type="GO" id="GO:0019265">
    <property type="term" value="P:glycine biosynthetic process, by transamination of glyoxylate"/>
    <property type="evidence" value="ECO:0007669"/>
    <property type="project" value="TreeGrafter"/>
</dbReference>
<feature type="binding site" evidence="4">
    <location>
        <position position="355"/>
    </location>
    <ligand>
        <name>substrate</name>
    </ligand>
</feature>
<sequence>MAHGSGRTYLAIPGPSVVPDRVLNAMHRASPNIYEGEILDITFGVVADLKRVAMTSQYVAIYIANGHGAWEAAISNMFSRGDRALVAATGRFGHGWAEAVERMGVEVEMIDFGKSAPADPNRIAEALAADKAKQIRAVLVTHVDTASSARSDIAAIRAAIDATGHPALLAVDAIATIGCDEMRMDEWGIDVLVGACQKGLMLPPGLGFVWFSDRALEVSQHAGLATPYWDWRPRGQAQEFYQLFGGTAPTAHLFGLRESLTMILEEEGLPQVWGRHETLAHAVWAAFDAWGRGSDGIGLNISAPNDRGRSVTAARIGSGGAGALRKWLEVEAGVTLGIGLGMAMPTDPAYADFLRVAHMGHVNAHMLLGALATMEAGMQALEIPHGFGAMEAAAAAVAEQTRRR</sequence>
<comment type="cofactor">
    <cofactor evidence="1 5">
        <name>pyridoxal 5'-phosphate</name>
        <dbReference type="ChEBI" id="CHEBI:597326"/>
    </cofactor>
</comment>
<evidence type="ECO:0000259" key="6">
    <source>
        <dbReference type="Pfam" id="PF00266"/>
    </source>
</evidence>
<evidence type="ECO:0000256" key="4">
    <source>
        <dbReference type="PIRSR" id="PIRSR000524-1"/>
    </source>
</evidence>
<dbReference type="PIRSF" id="PIRSF000524">
    <property type="entry name" value="SPT"/>
    <property type="match status" value="1"/>
</dbReference>
<evidence type="ECO:0000313" key="8">
    <source>
        <dbReference type="Proteomes" id="UP000095463"/>
    </source>
</evidence>
<comment type="caution">
    <text evidence="7">The sequence shown here is derived from an EMBL/GenBank/DDBJ whole genome shotgun (WGS) entry which is preliminary data.</text>
</comment>
<accession>A0A1E5XQE4</accession>
<dbReference type="Proteomes" id="UP000095463">
    <property type="component" value="Unassembled WGS sequence"/>
</dbReference>
<dbReference type="Gene3D" id="3.90.1150.10">
    <property type="entry name" value="Aspartate Aminotransferase, domain 1"/>
    <property type="match status" value="1"/>
</dbReference>
<name>A0A1E5XQE4_9HYPH</name>
<dbReference type="AlphaFoldDB" id="A0A1E5XQE4"/>
<dbReference type="PANTHER" id="PTHR21152">
    <property type="entry name" value="AMINOTRANSFERASE CLASS V"/>
    <property type="match status" value="1"/>
</dbReference>
<evidence type="ECO:0000313" key="7">
    <source>
        <dbReference type="EMBL" id="OEO30810.1"/>
    </source>
</evidence>
<feature type="domain" description="Aminotransferase class V" evidence="6">
    <location>
        <begin position="56"/>
        <end position="345"/>
    </location>
</feature>
<dbReference type="InterPro" id="IPR015422">
    <property type="entry name" value="PyrdxlP-dep_Trfase_small"/>
</dbReference>
<organism evidence="7 8">
    <name type="scientific">Devosia insulae DS-56</name>
    <dbReference type="NCBI Taxonomy" id="1116389"/>
    <lineage>
        <taxon>Bacteria</taxon>
        <taxon>Pseudomonadati</taxon>
        <taxon>Pseudomonadota</taxon>
        <taxon>Alphaproteobacteria</taxon>
        <taxon>Hyphomicrobiales</taxon>
        <taxon>Devosiaceae</taxon>
        <taxon>Devosia</taxon>
    </lineage>
</organism>
<dbReference type="Gene3D" id="3.40.640.10">
    <property type="entry name" value="Type I PLP-dependent aspartate aminotransferase-like (Major domain)"/>
    <property type="match status" value="1"/>
</dbReference>
<dbReference type="GO" id="GO:0008453">
    <property type="term" value="F:alanine-glyoxylate transaminase activity"/>
    <property type="evidence" value="ECO:0007669"/>
    <property type="project" value="TreeGrafter"/>
</dbReference>
<evidence type="ECO:0000256" key="2">
    <source>
        <dbReference type="ARBA" id="ARBA00009236"/>
    </source>
</evidence>
<dbReference type="InterPro" id="IPR015421">
    <property type="entry name" value="PyrdxlP-dep_Trfase_major"/>
</dbReference>
<dbReference type="SUPFAM" id="SSF53383">
    <property type="entry name" value="PLP-dependent transferases"/>
    <property type="match status" value="1"/>
</dbReference>
<comment type="similarity">
    <text evidence="2">Belongs to the class-V pyridoxal-phosphate-dependent aminotransferase family.</text>
</comment>
<dbReference type="InterPro" id="IPR000192">
    <property type="entry name" value="Aminotrans_V_dom"/>
</dbReference>
<dbReference type="PANTHER" id="PTHR21152:SF40">
    <property type="entry name" value="ALANINE--GLYOXYLATE AMINOTRANSFERASE"/>
    <property type="match status" value="1"/>
</dbReference>
<dbReference type="GO" id="GO:0004760">
    <property type="term" value="F:L-serine-pyruvate transaminase activity"/>
    <property type="evidence" value="ECO:0007669"/>
    <property type="project" value="TreeGrafter"/>
</dbReference>
<keyword evidence="8" id="KW-1185">Reference proteome</keyword>
<dbReference type="Pfam" id="PF00266">
    <property type="entry name" value="Aminotran_5"/>
    <property type="match status" value="1"/>
</dbReference>
<keyword evidence="3 5" id="KW-0663">Pyridoxal phosphate</keyword>
<dbReference type="EMBL" id="LAJE02000185">
    <property type="protein sequence ID" value="OEO30810.1"/>
    <property type="molecule type" value="Genomic_DNA"/>
</dbReference>
<gene>
    <name evidence="7" type="ORF">VW23_019420</name>
</gene>
<dbReference type="InterPro" id="IPR024169">
    <property type="entry name" value="SP_NH2Trfase/AEP_transaminase"/>
</dbReference>
<dbReference type="OrthoDB" id="389074at2"/>
<dbReference type="InterPro" id="IPR015424">
    <property type="entry name" value="PyrdxlP-dep_Trfase"/>
</dbReference>
<evidence type="ECO:0000256" key="5">
    <source>
        <dbReference type="PIRSR" id="PIRSR000524-50"/>
    </source>
</evidence>
<evidence type="ECO:0000256" key="1">
    <source>
        <dbReference type="ARBA" id="ARBA00001933"/>
    </source>
</evidence>